<keyword evidence="1" id="KW-0472">Membrane</keyword>
<gene>
    <name evidence="2" type="ORF">ERS008472_02241</name>
</gene>
<reference evidence="3" key="1">
    <citation type="submission" date="2015-03" db="EMBL/GenBank/DDBJ databases">
        <authorList>
            <consortium name="Pathogen Informatics"/>
            <person name="Murphy D."/>
        </authorList>
    </citation>
    <scope>NUCLEOTIDE SEQUENCE [LARGE SCALE GENOMIC DNA]</scope>
    <source>
        <strain evidence="3">IP6945</strain>
    </source>
</reference>
<proteinExistence type="predicted"/>
<keyword evidence="1" id="KW-1133">Transmembrane helix</keyword>
<protein>
    <submittedName>
        <fullName evidence="2">Uncharacterized protein</fullName>
    </submittedName>
</protein>
<organism evidence="2 3">
    <name type="scientific">Yersinia thracica</name>
    <dbReference type="NCBI Taxonomy" id="2890319"/>
    <lineage>
        <taxon>Bacteria</taxon>
        <taxon>Pseudomonadati</taxon>
        <taxon>Pseudomonadota</taxon>
        <taxon>Gammaproteobacteria</taxon>
        <taxon>Enterobacterales</taxon>
        <taxon>Yersiniaceae</taxon>
        <taxon>Yersinia</taxon>
    </lineage>
</organism>
<keyword evidence="1" id="KW-0812">Transmembrane</keyword>
<feature type="transmembrane region" description="Helical" evidence="1">
    <location>
        <begin position="12"/>
        <end position="37"/>
    </location>
</feature>
<accession>A0A0T9PPF8</accession>
<name>A0A0T9PPF8_9GAMM</name>
<sequence length="76" mass="8879">MENMENMENIKIKLILLVTSIITGKQILGKFIFFIMLACRIKTVTLFDITSENKFQSIIPEQRKLLYTQVLMIRAV</sequence>
<evidence type="ECO:0000256" key="1">
    <source>
        <dbReference type="SAM" id="Phobius"/>
    </source>
</evidence>
<keyword evidence="3" id="KW-1185">Reference proteome</keyword>
<evidence type="ECO:0000313" key="2">
    <source>
        <dbReference type="EMBL" id="CNH75230.1"/>
    </source>
</evidence>
<dbReference type="EMBL" id="CQAW01000009">
    <property type="protein sequence ID" value="CNH75230.1"/>
    <property type="molecule type" value="Genomic_DNA"/>
</dbReference>
<dbReference type="AlphaFoldDB" id="A0A0T9PPF8"/>
<evidence type="ECO:0000313" key="3">
    <source>
        <dbReference type="Proteomes" id="UP000041882"/>
    </source>
</evidence>
<dbReference type="Proteomes" id="UP000041882">
    <property type="component" value="Unassembled WGS sequence"/>
</dbReference>